<feature type="domain" description="Peptidase S54 rhomboid" evidence="8">
    <location>
        <begin position="68"/>
        <end position="240"/>
    </location>
</feature>
<accession>A0A147JXG6</accession>
<feature type="transmembrane region" description="Helical" evidence="7">
    <location>
        <begin position="118"/>
        <end position="139"/>
    </location>
</feature>
<protein>
    <recommendedName>
        <fullName evidence="8">Peptidase S54 rhomboid domain-containing protein</fullName>
    </recommendedName>
</protein>
<dbReference type="InterPro" id="IPR035952">
    <property type="entry name" value="Rhomboid-like_sf"/>
</dbReference>
<organism evidence="9 10">
    <name type="scientific">Hadarchaeum yellowstonense</name>
    <dbReference type="NCBI Taxonomy" id="1776334"/>
    <lineage>
        <taxon>Archaea</taxon>
        <taxon>Methanobacteriati</taxon>
        <taxon>Candidatus Hadarchaeota</taxon>
        <taxon>Candidatus Hadarchaeia</taxon>
        <taxon>Candidatus Hadarchaeales</taxon>
        <taxon>Candidatus Hadarchaeaceae</taxon>
        <taxon>Candidatus Hadarchaeum</taxon>
    </lineage>
</organism>
<dbReference type="EMBL" id="LQMQ01000025">
    <property type="protein sequence ID" value="KUO41284.1"/>
    <property type="molecule type" value="Genomic_DNA"/>
</dbReference>
<dbReference type="PANTHER" id="PTHR43731:SF14">
    <property type="entry name" value="PRESENILIN-ASSOCIATED RHOMBOID-LIKE PROTEIN, MITOCHONDRIAL"/>
    <property type="match status" value="1"/>
</dbReference>
<evidence type="ECO:0000256" key="5">
    <source>
        <dbReference type="ARBA" id="ARBA00022989"/>
    </source>
</evidence>
<keyword evidence="5 7" id="KW-1133">Transmembrane helix</keyword>
<evidence type="ECO:0000256" key="7">
    <source>
        <dbReference type="SAM" id="Phobius"/>
    </source>
</evidence>
<dbReference type="GO" id="GO:0016020">
    <property type="term" value="C:membrane"/>
    <property type="evidence" value="ECO:0007669"/>
    <property type="project" value="UniProtKB-SubCell"/>
</dbReference>
<dbReference type="PANTHER" id="PTHR43731">
    <property type="entry name" value="RHOMBOID PROTEASE"/>
    <property type="match status" value="1"/>
</dbReference>
<feature type="transmembrane region" description="Helical" evidence="7">
    <location>
        <begin position="151"/>
        <end position="174"/>
    </location>
</feature>
<keyword evidence="3 7" id="KW-0812">Transmembrane</keyword>
<feature type="transmembrane region" description="Helical" evidence="7">
    <location>
        <begin position="85"/>
        <end position="106"/>
    </location>
</feature>
<feature type="transmembrane region" description="Helical" evidence="7">
    <location>
        <begin position="195"/>
        <end position="216"/>
    </location>
</feature>
<evidence type="ECO:0000256" key="2">
    <source>
        <dbReference type="ARBA" id="ARBA00009045"/>
    </source>
</evidence>
<evidence type="ECO:0000313" key="9">
    <source>
        <dbReference type="EMBL" id="KUO41284.1"/>
    </source>
</evidence>
<keyword evidence="4" id="KW-0378">Hydrolase</keyword>
<comment type="caution">
    <text evidence="9">The sequence shown here is derived from an EMBL/GenBank/DDBJ whole genome shotgun (WGS) entry which is preliminary data.</text>
</comment>
<dbReference type="Proteomes" id="UP000074294">
    <property type="component" value="Unassembled WGS sequence"/>
</dbReference>
<proteinExistence type="inferred from homology"/>
<evidence type="ECO:0000256" key="3">
    <source>
        <dbReference type="ARBA" id="ARBA00022692"/>
    </source>
</evidence>
<name>A0A147JXG6_HADYE</name>
<evidence type="ECO:0000256" key="4">
    <source>
        <dbReference type="ARBA" id="ARBA00022801"/>
    </source>
</evidence>
<sequence>MFRIQYFFLSFASQLFHMPNTAGFLRRLAGFRLVLLALVIFLVLNGALFALLALYPPLLEWLWLSADRPWGILTSAFSHVDPEHIISNVEGFLLAAAFFILINVNNSPRVKRRLSRKFLLLSFLAGIGANLLEYPFVLANPEISSFGASGIVYGALGIVFANALQQLPVHLRVIRKWFGTKKGGISRLNKWLRDVFPSLLAFSYALSILLMVFFDISGFLNVAPEVDIFAHGVGFLIGFLGFTVWQLLEGEPGKRQRRRLRRGS</sequence>
<feature type="transmembrane region" description="Helical" evidence="7">
    <location>
        <begin position="33"/>
        <end position="55"/>
    </location>
</feature>
<comment type="subcellular location">
    <subcellularLocation>
        <location evidence="1">Membrane</location>
        <topology evidence="1">Multi-pass membrane protein</topology>
    </subcellularLocation>
</comment>
<dbReference type="SUPFAM" id="SSF144091">
    <property type="entry name" value="Rhomboid-like"/>
    <property type="match status" value="1"/>
</dbReference>
<dbReference type="InterPro" id="IPR050925">
    <property type="entry name" value="Rhomboid_protease_S54"/>
</dbReference>
<evidence type="ECO:0000259" key="8">
    <source>
        <dbReference type="Pfam" id="PF01694"/>
    </source>
</evidence>
<dbReference type="Gene3D" id="1.20.1540.10">
    <property type="entry name" value="Rhomboid-like"/>
    <property type="match status" value="1"/>
</dbReference>
<evidence type="ECO:0000256" key="1">
    <source>
        <dbReference type="ARBA" id="ARBA00004141"/>
    </source>
</evidence>
<evidence type="ECO:0000313" key="10">
    <source>
        <dbReference type="Proteomes" id="UP000074294"/>
    </source>
</evidence>
<dbReference type="GO" id="GO:0004252">
    <property type="term" value="F:serine-type endopeptidase activity"/>
    <property type="evidence" value="ECO:0007669"/>
    <property type="project" value="InterPro"/>
</dbReference>
<reference evidence="9 10" key="1">
    <citation type="journal article" date="2016" name="Nat. Microbiol.">
        <title>Genomic inference of the metabolism of cosmopolitan subsurface Archaea, Hadesarchaea.</title>
        <authorList>
            <person name="Baker B.J."/>
            <person name="Saw J.H."/>
            <person name="Lind A.E."/>
            <person name="Lazar C.S."/>
            <person name="Hinrichs K.-U."/>
            <person name="Teske A.P."/>
            <person name="Ettema T.J."/>
        </authorList>
    </citation>
    <scope>NUCLEOTIDE SEQUENCE [LARGE SCALE GENOMIC DNA]</scope>
</reference>
<evidence type="ECO:0000256" key="6">
    <source>
        <dbReference type="ARBA" id="ARBA00023136"/>
    </source>
</evidence>
<comment type="similarity">
    <text evidence="2">Belongs to the peptidase S54 family.</text>
</comment>
<gene>
    <name evidence="9" type="ORF">APZ16_00170</name>
</gene>
<dbReference type="Pfam" id="PF01694">
    <property type="entry name" value="Rhomboid"/>
    <property type="match status" value="1"/>
</dbReference>
<dbReference type="InterPro" id="IPR022764">
    <property type="entry name" value="Peptidase_S54_rhomboid_dom"/>
</dbReference>
<keyword evidence="6 7" id="KW-0472">Membrane</keyword>
<dbReference type="AlphaFoldDB" id="A0A147JXG6"/>
<feature type="transmembrane region" description="Helical" evidence="7">
    <location>
        <begin position="228"/>
        <end position="248"/>
    </location>
</feature>